<evidence type="ECO:0000256" key="7">
    <source>
        <dbReference type="ARBA" id="ARBA00023136"/>
    </source>
</evidence>
<evidence type="ECO:0000259" key="11">
    <source>
        <dbReference type="PROSITE" id="PS50929"/>
    </source>
</evidence>
<dbReference type="PANTHER" id="PTHR24221:SF402">
    <property type="entry name" value="IRON-SULFUR CLUSTERS TRANSPORTER ABCB7, MITOCHONDRIAL"/>
    <property type="match status" value="1"/>
</dbReference>
<dbReference type="InterPro" id="IPR036640">
    <property type="entry name" value="ABC1_TM_sf"/>
</dbReference>
<accession>A0ABW2L0X0</accession>
<dbReference type="GO" id="GO:0005524">
    <property type="term" value="F:ATP binding"/>
    <property type="evidence" value="ECO:0007669"/>
    <property type="project" value="UniProtKB-KW"/>
</dbReference>
<feature type="transmembrane region" description="Helical" evidence="9">
    <location>
        <begin position="90"/>
        <end position="109"/>
    </location>
</feature>
<dbReference type="PROSITE" id="PS00211">
    <property type="entry name" value="ABC_TRANSPORTER_1"/>
    <property type="match status" value="1"/>
</dbReference>
<dbReference type="PROSITE" id="PS50893">
    <property type="entry name" value="ABC_TRANSPORTER_2"/>
    <property type="match status" value="1"/>
</dbReference>
<dbReference type="EMBL" id="JBHTCM010000022">
    <property type="protein sequence ID" value="MFC7334875.1"/>
    <property type="molecule type" value="Genomic_DNA"/>
</dbReference>
<dbReference type="Pfam" id="PF00664">
    <property type="entry name" value="ABC_membrane"/>
    <property type="match status" value="1"/>
</dbReference>
<evidence type="ECO:0000256" key="5">
    <source>
        <dbReference type="ARBA" id="ARBA00022840"/>
    </source>
</evidence>
<name>A0ABW2L0X0_9PROT</name>
<dbReference type="PROSITE" id="PS50929">
    <property type="entry name" value="ABC_TM1F"/>
    <property type="match status" value="1"/>
</dbReference>
<evidence type="ECO:0000256" key="3">
    <source>
        <dbReference type="ARBA" id="ARBA00022692"/>
    </source>
</evidence>
<dbReference type="Gene3D" id="3.40.50.300">
    <property type="entry name" value="P-loop containing nucleotide triphosphate hydrolases"/>
    <property type="match status" value="1"/>
</dbReference>
<dbReference type="PANTHER" id="PTHR24221">
    <property type="entry name" value="ATP-BINDING CASSETTE SUB-FAMILY B"/>
    <property type="match status" value="1"/>
</dbReference>
<evidence type="ECO:0000256" key="9">
    <source>
        <dbReference type="SAM" id="Phobius"/>
    </source>
</evidence>
<keyword evidence="13" id="KW-1185">Reference proteome</keyword>
<evidence type="ECO:0000259" key="10">
    <source>
        <dbReference type="PROSITE" id="PS50893"/>
    </source>
</evidence>
<proteinExistence type="predicted"/>
<comment type="subcellular location">
    <subcellularLocation>
        <location evidence="1">Cell membrane</location>
        <topology evidence="1">Multi-pass membrane protein</topology>
    </subcellularLocation>
</comment>
<evidence type="ECO:0000256" key="2">
    <source>
        <dbReference type="ARBA" id="ARBA00022448"/>
    </source>
</evidence>
<comment type="caution">
    <text evidence="12">The sequence shown here is derived from an EMBL/GenBank/DDBJ whole genome shotgun (WGS) entry which is preliminary data.</text>
</comment>
<dbReference type="RefSeq" id="WP_377360417.1">
    <property type="nucleotide sequence ID" value="NZ_JBHTCM010000022.1"/>
</dbReference>
<feature type="transmembrane region" description="Helical" evidence="9">
    <location>
        <begin position="49"/>
        <end position="70"/>
    </location>
</feature>
<keyword evidence="7 9" id="KW-0472">Membrane</keyword>
<dbReference type="InterPro" id="IPR003439">
    <property type="entry name" value="ABC_transporter-like_ATP-bd"/>
</dbReference>
<dbReference type="InterPro" id="IPR027417">
    <property type="entry name" value="P-loop_NTPase"/>
</dbReference>
<keyword evidence="3 9" id="KW-0812">Transmembrane</keyword>
<evidence type="ECO:0000313" key="12">
    <source>
        <dbReference type="EMBL" id="MFC7334875.1"/>
    </source>
</evidence>
<feature type="compositionally biased region" description="Low complexity" evidence="8">
    <location>
        <begin position="1"/>
        <end position="13"/>
    </location>
</feature>
<keyword evidence="5 12" id="KW-0067">ATP-binding</keyword>
<evidence type="ECO:0000256" key="8">
    <source>
        <dbReference type="SAM" id="MobiDB-lite"/>
    </source>
</evidence>
<evidence type="ECO:0000313" key="13">
    <source>
        <dbReference type="Proteomes" id="UP001596456"/>
    </source>
</evidence>
<feature type="transmembrane region" description="Helical" evidence="9">
    <location>
        <begin position="173"/>
        <end position="195"/>
    </location>
</feature>
<evidence type="ECO:0000256" key="1">
    <source>
        <dbReference type="ARBA" id="ARBA00004651"/>
    </source>
</evidence>
<keyword evidence="6 9" id="KW-1133">Transmembrane helix</keyword>
<organism evidence="12 13">
    <name type="scientific">Rhodocista pekingensis</name>
    <dbReference type="NCBI Taxonomy" id="201185"/>
    <lineage>
        <taxon>Bacteria</taxon>
        <taxon>Pseudomonadati</taxon>
        <taxon>Pseudomonadota</taxon>
        <taxon>Alphaproteobacteria</taxon>
        <taxon>Rhodospirillales</taxon>
        <taxon>Azospirillaceae</taxon>
        <taxon>Rhodocista</taxon>
    </lineage>
</organism>
<keyword evidence="4" id="KW-0547">Nucleotide-binding</keyword>
<dbReference type="InterPro" id="IPR011527">
    <property type="entry name" value="ABC1_TM_dom"/>
</dbReference>
<dbReference type="SUPFAM" id="SSF90123">
    <property type="entry name" value="ABC transporter transmembrane region"/>
    <property type="match status" value="1"/>
</dbReference>
<reference evidence="13" key="1">
    <citation type="journal article" date="2019" name="Int. J. Syst. Evol. Microbiol.">
        <title>The Global Catalogue of Microorganisms (GCM) 10K type strain sequencing project: providing services to taxonomists for standard genome sequencing and annotation.</title>
        <authorList>
            <consortium name="The Broad Institute Genomics Platform"/>
            <consortium name="The Broad Institute Genome Sequencing Center for Infectious Disease"/>
            <person name="Wu L."/>
            <person name="Ma J."/>
        </authorList>
    </citation>
    <scope>NUCLEOTIDE SEQUENCE [LARGE SCALE GENOMIC DNA]</scope>
    <source>
        <strain evidence="13">CGMCC 1.16275</strain>
    </source>
</reference>
<feature type="domain" description="ABC transporter" evidence="10">
    <location>
        <begin position="380"/>
        <end position="614"/>
    </location>
</feature>
<dbReference type="Pfam" id="PF00005">
    <property type="entry name" value="ABC_tran"/>
    <property type="match status" value="1"/>
</dbReference>
<dbReference type="InterPro" id="IPR039421">
    <property type="entry name" value="Type_1_exporter"/>
</dbReference>
<feature type="region of interest" description="Disordered" evidence="8">
    <location>
        <begin position="1"/>
        <end position="25"/>
    </location>
</feature>
<dbReference type="CDD" id="cd18582">
    <property type="entry name" value="ABC_6TM_ATM1_ABCB7"/>
    <property type="match status" value="1"/>
</dbReference>
<dbReference type="Gene3D" id="1.20.1560.10">
    <property type="entry name" value="ABC transporter type 1, transmembrane domain"/>
    <property type="match status" value="1"/>
</dbReference>
<feature type="transmembrane region" description="Helical" evidence="9">
    <location>
        <begin position="286"/>
        <end position="306"/>
    </location>
</feature>
<keyword evidence="2" id="KW-0813">Transport</keyword>
<dbReference type="InterPro" id="IPR003593">
    <property type="entry name" value="AAA+_ATPase"/>
</dbReference>
<gene>
    <name evidence="12" type="ORF">ACFQPS_17050</name>
</gene>
<dbReference type="CDD" id="cd03253">
    <property type="entry name" value="ABCC_ATM1_transporter"/>
    <property type="match status" value="1"/>
</dbReference>
<dbReference type="InterPro" id="IPR017871">
    <property type="entry name" value="ABC_transporter-like_CS"/>
</dbReference>
<evidence type="ECO:0000256" key="4">
    <source>
        <dbReference type="ARBA" id="ARBA00022741"/>
    </source>
</evidence>
<dbReference type="Proteomes" id="UP001596456">
    <property type="component" value="Unassembled WGS sequence"/>
</dbReference>
<feature type="domain" description="ABC transmembrane type-1" evidence="11">
    <location>
        <begin position="50"/>
        <end position="346"/>
    </location>
</feature>
<protein>
    <submittedName>
        <fullName evidence="12">ABCB family ABC transporter ATP-binding protein/permease</fullName>
    </submittedName>
</protein>
<feature type="transmembrane region" description="Helical" evidence="9">
    <location>
        <begin position="201"/>
        <end position="222"/>
    </location>
</feature>
<dbReference type="SMART" id="SM00382">
    <property type="entry name" value="AAA"/>
    <property type="match status" value="1"/>
</dbReference>
<dbReference type="SUPFAM" id="SSF52540">
    <property type="entry name" value="P-loop containing nucleoside triphosphate hydrolases"/>
    <property type="match status" value="1"/>
</dbReference>
<evidence type="ECO:0000256" key="6">
    <source>
        <dbReference type="ARBA" id="ARBA00022989"/>
    </source>
</evidence>
<sequence>MTPPGSASTSPPARTAPPGPDRRLGDGGALRTLLPYLWPDGQPAMKVRVVLALACLVLAKLANVVVPVLYKGAVDALAGEGKADGLAAQAAATPVLAIPLGFILAYGLARVLNLGFGELRDAIFERVSQRAMRAAALTVFRHLHGLSLRFHLERQTGGLSRVIERGTRAIDHLLGTMLFNILPTLFEILLVTAILWRLFDIRFAAATFITVAGYVVYTVVVTNWRTQVRRRMLDADTKANARAIDTLLNYETVKYFGNERFEAERYDKALHVYEDAAVRTQTSLSLLNVGQGVIIAVGVVTVMWLAAAGIVEGRLTIGDFVLVNTYLLQLYQPLNIFGFVYRAVREALNDMETMFELLTVAAEVRDRPDARPLVTRGGELRFEAVDFAYDPRRPILKGVGFSVPAGRTVAVVGPTGAGKSTLSRLLYRFYDVTGGRITIDGQDIREVTQDSLRAAIGIVPQDTVLFNDTIAYNIAYGRPGADRAELERAAAAAQILRFVQTLPDGWETQVGERGLKLSGGEKQRVAIARTLLKDPPILILDEATSALDTHTEREIQAALKEASRGRTTLVIAHRLSTIVDADEIIVLDQGRIVERGTHAGLLARGGFYAALWRSQQEGTAPETEAEPETVV</sequence>